<gene>
    <name evidence="1" type="ORF">BaRGS_00023361</name>
</gene>
<protein>
    <submittedName>
        <fullName evidence="1">Uncharacterized protein</fullName>
    </submittedName>
</protein>
<dbReference type="EMBL" id="JACVVK020000195">
    <property type="protein sequence ID" value="KAK7485413.1"/>
    <property type="molecule type" value="Genomic_DNA"/>
</dbReference>
<dbReference type="Proteomes" id="UP001519460">
    <property type="component" value="Unassembled WGS sequence"/>
</dbReference>
<accession>A0ABD0KE82</accession>
<organism evidence="1 2">
    <name type="scientific">Batillaria attramentaria</name>
    <dbReference type="NCBI Taxonomy" id="370345"/>
    <lineage>
        <taxon>Eukaryota</taxon>
        <taxon>Metazoa</taxon>
        <taxon>Spiralia</taxon>
        <taxon>Lophotrochozoa</taxon>
        <taxon>Mollusca</taxon>
        <taxon>Gastropoda</taxon>
        <taxon>Caenogastropoda</taxon>
        <taxon>Sorbeoconcha</taxon>
        <taxon>Cerithioidea</taxon>
        <taxon>Batillariidae</taxon>
        <taxon>Batillaria</taxon>
    </lineage>
</organism>
<proteinExistence type="predicted"/>
<dbReference type="AlphaFoldDB" id="A0ABD0KE82"/>
<evidence type="ECO:0000313" key="1">
    <source>
        <dbReference type="EMBL" id="KAK7485413.1"/>
    </source>
</evidence>
<keyword evidence="2" id="KW-1185">Reference proteome</keyword>
<reference evidence="1 2" key="1">
    <citation type="journal article" date="2023" name="Sci. Data">
        <title>Genome assembly of the Korean intertidal mud-creeper Batillaria attramentaria.</title>
        <authorList>
            <person name="Patra A.K."/>
            <person name="Ho P.T."/>
            <person name="Jun S."/>
            <person name="Lee S.J."/>
            <person name="Kim Y."/>
            <person name="Won Y.J."/>
        </authorList>
    </citation>
    <scope>NUCLEOTIDE SEQUENCE [LARGE SCALE GENOMIC DNA]</scope>
    <source>
        <strain evidence="1">Wonlab-2016</strain>
    </source>
</reference>
<sequence length="85" mass="9570">MTSLSLIARLTSTVSADDIPNADETSAVETPPRNRFPLCESVKLYRRTTETRRIREAPLWVMGVSVLWVKMAPQLSSAESNFLFL</sequence>
<evidence type="ECO:0000313" key="2">
    <source>
        <dbReference type="Proteomes" id="UP001519460"/>
    </source>
</evidence>
<name>A0ABD0KE82_9CAEN</name>
<comment type="caution">
    <text evidence="1">The sequence shown here is derived from an EMBL/GenBank/DDBJ whole genome shotgun (WGS) entry which is preliminary data.</text>
</comment>